<accession>A0A1H3VF73</accession>
<dbReference type="EMBL" id="FNQF01000001">
    <property type="protein sequence ID" value="SDZ73457.1"/>
    <property type="molecule type" value="Genomic_DNA"/>
</dbReference>
<dbReference type="NCBIfam" id="TIGR03523">
    <property type="entry name" value="GldN"/>
    <property type="match status" value="1"/>
</dbReference>
<proteinExistence type="predicted"/>
<dbReference type="InterPro" id="IPR019847">
    <property type="entry name" value="Gliding_motility_assoc_GldN"/>
</dbReference>
<evidence type="ECO:0000313" key="2">
    <source>
        <dbReference type="EMBL" id="SDZ73457.1"/>
    </source>
</evidence>
<sequence length="341" mass="39584">MRLAVNFLGLVLCFGLFNTARAQSTMLNADKPSDVSRLNDDQTKFDDDKPLPYGYVGDRDIMWYKIVWEKIDLDQKINYPLLYPLNDNSVDDSRRSLFQVLVDAMEDAAESGSDTIGISQVYATSYFNEDGRKSMEEIKSATKAIFLPNAALSILGQYEITGTENVELFKQRAMAEKLGEFPELYPQDLVDQMKPYMIPTEITAANIKEYHIKGMWYFDKRQGEMKYRLLGIAPAGYDINSQNPTFSGDPQVIPYFWVWFPDARQVLHNSKVLNPENGSKPISFDHLLNSRRFSSFIYKTENMYEDRQVKDYIPDNSQMQLLEAERLKEEIRNFELDMWNY</sequence>
<dbReference type="RefSeq" id="WP_093237772.1">
    <property type="nucleotide sequence ID" value="NZ_FNQF01000001.1"/>
</dbReference>
<feature type="chain" id="PRO_5011507664" evidence="1">
    <location>
        <begin position="23"/>
        <end position="341"/>
    </location>
</feature>
<organism evidence="2 3">
    <name type="scientific">Psychroflexus halocasei</name>
    <dbReference type="NCBI Taxonomy" id="908615"/>
    <lineage>
        <taxon>Bacteria</taxon>
        <taxon>Pseudomonadati</taxon>
        <taxon>Bacteroidota</taxon>
        <taxon>Flavobacteriia</taxon>
        <taxon>Flavobacteriales</taxon>
        <taxon>Flavobacteriaceae</taxon>
        <taxon>Psychroflexus</taxon>
    </lineage>
</organism>
<keyword evidence="1" id="KW-0732">Signal</keyword>
<evidence type="ECO:0000256" key="1">
    <source>
        <dbReference type="SAM" id="SignalP"/>
    </source>
</evidence>
<dbReference type="STRING" id="908615.SAMN05421540_10164"/>
<dbReference type="Pfam" id="PF19841">
    <property type="entry name" value="GldN"/>
    <property type="match status" value="1"/>
</dbReference>
<dbReference type="AlphaFoldDB" id="A0A1H3VF73"/>
<protein>
    <submittedName>
        <fullName evidence="2">Gliding motility associated protien GldN</fullName>
    </submittedName>
</protein>
<dbReference type="Proteomes" id="UP000198820">
    <property type="component" value="Unassembled WGS sequence"/>
</dbReference>
<name>A0A1H3VF73_9FLAO</name>
<evidence type="ECO:0000313" key="3">
    <source>
        <dbReference type="Proteomes" id="UP000198820"/>
    </source>
</evidence>
<keyword evidence="3" id="KW-1185">Reference proteome</keyword>
<gene>
    <name evidence="2" type="ORF">SAMN05421540_10164</name>
</gene>
<feature type="signal peptide" evidence="1">
    <location>
        <begin position="1"/>
        <end position="22"/>
    </location>
</feature>
<reference evidence="2 3" key="1">
    <citation type="submission" date="2016-10" db="EMBL/GenBank/DDBJ databases">
        <authorList>
            <person name="de Groot N.N."/>
        </authorList>
    </citation>
    <scope>NUCLEOTIDE SEQUENCE [LARGE SCALE GENOMIC DNA]</scope>
    <source>
        <strain evidence="2 3">DSM 23581</strain>
    </source>
</reference>